<keyword evidence="2" id="KW-1185">Reference proteome</keyword>
<dbReference type="Proteomes" id="UP001489719">
    <property type="component" value="Unassembled WGS sequence"/>
</dbReference>
<comment type="caution">
    <text evidence="1">The sequence shown here is derived from an EMBL/GenBank/DDBJ whole genome shotgun (WGS) entry which is preliminary data.</text>
</comment>
<proteinExistence type="predicted"/>
<accession>A0ACC3TUG9</accession>
<name>A0ACC3TUG9_9ASCO</name>
<evidence type="ECO:0000313" key="1">
    <source>
        <dbReference type="EMBL" id="KAK9324685.1"/>
    </source>
</evidence>
<protein>
    <submittedName>
        <fullName evidence="1">RTA1 like protein-domain-containing protein</fullName>
    </submittedName>
</protein>
<sequence length="285" mass="32072">MVDESDNIYQYWPLEAPNLTALILFAIAWTMHTGLAIYYKQVWFGVCMFIANGLETVGCSIFAPAFFMAAIYYLLGEVTVIWGIRHSRFKPWAYTKIFVSLDVISIWIQASGGGAAAGASNTDGGNPQIGISIMIGGLGFQVAATILFMLFCLDYYLRVQKHHRLEGSDPSFVPNWELNNIGEHGKTRRKQKIFAVAVAVILVFVRSVYRVVEMAYGWDGYLMTEEGYFLVLDALMVALASWITFVFHPGIFLGKINISAEQKEALGTRENNDSNREKKKRFILF</sequence>
<reference evidence="2" key="1">
    <citation type="journal article" date="2024" name="Front. Bioeng. Biotechnol.">
        <title>Genome-scale model development and genomic sequencing of the oleaginous clade Lipomyces.</title>
        <authorList>
            <person name="Czajka J.J."/>
            <person name="Han Y."/>
            <person name="Kim J."/>
            <person name="Mondo S.J."/>
            <person name="Hofstad B.A."/>
            <person name="Robles A."/>
            <person name="Haridas S."/>
            <person name="Riley R."/>
            <person name="LaButti K."/>
            <person name="Pangilinan J."/>
            <person name="Andreopoulos W."/>
            <person name="Lipzen A."/>
            <person name="Yan J."/>
            <person name="Wang M."/>
            <person name="Ng V."/>
            <person name="Grigoriev I.V."/>
            <person name="Spatafora J.W."/>
            <person name="Magnuson J.K."/>
            <person name="Baker S.E."/>
            <person name="Pomraning K.R."/>
        </authorList>
    </citation>
    <scope>NUCLEOTIDE SEQUENCE [LARGE SCALE GENOMIC DNA]</scope>
    <source>
        <strain evidence="2">CBS 10300</strain>
    </source>
</reference>
<evidence type="ECO:0000313" key="2">
    <source>
        <dbReference type="Proteomes" id="UP001489719"/>
    </source>
</evidence>
<dbReference type="EMBL" id="MU970047">
    <property type="protein sequence ID" value="KAK9324685.1"/>
    <property type="molecule type" value="Genomic_DNA"/>
</dbReference>
<gene>
    <name evidence="1" type="ORF">V1517DRAFT_344124</name>
</gene>
<organism evidence="1 2">
    <name type="scientific">Lipomyces orientalis</name>
    <dbReference type="NCBI Taxonomy" id="1233043"/>
    <lineage>
        <taxon>Eukaryota</taxon>
        <taxon>Fungi</taxon>
        <taxon>Dikarya</taxon>
        <taxon>Ascomycota</taxon>
        <taxon>Saccharomycotina</taxon>
        <taxon>Lipomycetes</taxon>
        <taxon>Lipomycetales</taxon>
        <taxon>Lipomycetaceae</taxon>
        <taxon>Lipomyces</taxon>
    </lineage>
</organism>